<keyword evidence="2" id="KW-0812">Transmembrane</keyword>
<accession>A0A0D2J5Q4</accession>
<feature type="compositionally biased region" description="Low complexity" evidence="1">
    <location>
        <begin position="160"/>
        <end position="186"/>
    </location>
</feature>
<feature type="signal peptide" evidence="3">
    <location>
        <begin position="1"/>
        <end position="21"/>
    </location>
</feature>
<reference evidence="4 5" key="1">
    <citation type="submission" date="2015-01" db="EMBL/GenBank/DDBJ databases">
        <title>The Genome Sequence of Rhinocladiella mackenzie CBS 650.93.</title>
        <authorList>
            <consortium name="The Broad Institute Genomics Platform"/>
            <person name="Cuomo C."/>
            <person name="de Hoog S."/>
            <person name="Gorbushina A."/>
            <person name="Stielow B."/>
            <person name="Teixiera M."/>
            <person name="Abouelleil A."/>
            <person name="Chapman S.B."/>
            <person name="Priest M."/>
            <person name="Young S.K."/>
            <person name="Wortman J."/>
            <person name="Nusbaum C."/>
            <person name="Birren B."/>
        </authorList>
    </citation>
    <scope>NUCLEOTIDE SEQUENCE [LARGE SCALE GENOMIC DNA]</scope>
    <source>
        <strain evidence="4 5">CBS 650.93</strain>
    </source>
</reference>
<feature type="chain" id="PRO_5002244623" description="Mid2 domain-containing protein" evidence="3">
    <location>
        <begin position="22"/>
        <end position="305"/>
    </location>
</feature>
<feature type="region of interest" description="Disordered" evidence="1">
    <location>
        <begin position="160"/>
        <end position="191"/>
    </location>
</feature>
<dbReference type="RefSeq" id="XP_013271521.1">
    <property type="nucleotide sequence ID" value="XM_013416067.1"/>
</dbReference>
<sequence length="305" mass="31065">MKILFESSLLLTFLLLGRGMATCYFPNGDVSSADVACDAEASDSFCCYSKQACLSNKLCLTGVADGINQYARGTCTDQTWQSEQGLGNPVFSCNTTGFDSYCCNDGCSCDSSVGDEILSFAGTPYTISVIGVTSTYPNPSATTSSASVITSTSFSASAISSGPSGSSSADTAAPAATSSASTEPSSSGGGSNGTAIGAGVGVGVGVAILLLGGGAILYYRQRSKSRKKAAHQGFDLNKRSLGGVQPRRYTDNSPNHLSPMANQYVAPHSTTSELSGAGHEYGELGVGGNLAHTNRGSNIPELPGR</sequence>
<dbReference type="OrthoDB" id="5215637at2759"/>
<feature type="region of interest" description="Disordered" evidence="1">
    <location>
        <begin position="268"/>
        <end position="305"/>
    </location>
</feature>
<evidence type="ECO:0008006" key="6">
    <source>
        <dbReference type="Google" id="ProtNLM"/>
    </source>
</evidence>
<protein>
    <recommendedName>
        <fullName evidence="6">Mid2 domain-containing protein</fullName>
    </recommendedName>
</protein>
<keyword evidence="2" id="KW-0472">Membrane</keyword>
<dbReference type="HOGENOM" id="CLU_055859_4_2_1"/>
<dbReference type="EMBL" id="KN847478">
    <property type="protein sequence ID" value="KIX04385.1"/>
    <property type="molecule type" value="Genomic_DNA"/>
</dbReference>
<keyword evidence="3" id="KW-0732">Signal</keyword>
<gene>
    <name evidence="4" type="ORF">Z518_05253</name>
</gene>
<dbReference type="GeneID" id="25293324"/>
<dbReference type="VEuPathDB" id="FungiDB:Z518_05253"/>
<keyword evidence="2" id="KW-1133">Transmembrane helix</keyword>
<evidence type="ECO:0000313" key="4">
    <source>
        <dbReference type="EMBL" id="KIX04385.1"/>
    </source>
</evidence>
<evidence type="ECO:0000256" key="1">
    <source>
        <dbReference type="SAM" id="MobiDB-lite"/>
    </source>
</evidence>
<evidence type="ECO:0000256" key="2">
    <source>
        <dbReference type="SAM" id="Phobius"/>
    </source>
</evidence>
<feature type="transmembrane region" description="Helical" evidence="2">
    <location>
        <begin position="195"/>
        <end position="219"/>
    </location>
</feature>
<dbReference type="Proteomes" id="UP000053617">
    <property type="component" value="Unassembled WGS sequence"/>
</dbReference>
<evidence type="ECO:0000313" key="5">
    <source>
        <dbReference type="Proteomes" id="UP000053617"/>
    </source>
</evidence>
<keyword evidence="5" id="KW-1185">Reference proteome</keyword>
<name>A0A0D2J5Q4_9EURO</name>
<dbReference type="STRING" id="1442369.A0A0D2J5Q4"/>
<organism evidence="4 5">
    <name type="scientific">Rhinocladiella mackenziei CBS 650.93</name>
    <dbReference type="NCBI Taxonomy" id="1442369"/>
    <lineage>
        <taxon>Eukaryota</taxon>
        <taxon>Fungi</taxon>
        <taxon>Dikarya</taxon>
        <taxon>Ascomycota</taxon>
        <taxon>Pezizomycotina</taxon>
        <taxon>Eurotiomycetes</taxon>
        <taxon>Chaetothyriomycetidae</taxon>
        <taxon>Chaetothyriales</taxon>
        <taxon>Herpotrichiellaceae</taxon>
        <taxon>Rhinocladiella</taxon>
    </lineage>
</organism>
<proteinExistence type="predicted"/>
<dbReference type="AlphaFoldDB" id="A0A0D2J5Q4"/>
<evidence type="ECO:0000256" key="3">
    <source>
        <dbReference type="SAM" id="SignalP"/>
    </source>
</evidence>